<sequence length="607" mass="68288">MATRSTESTLPSPIPVDRTFSSSRHSSEVLRYLNTLRTEALLCDITLIVDGKEIPAHKNILASCSDYFRAMFTRGMRECNQDSVEIKAVPYSGLENVVQYMYTSQITLNSETVQDVLTTANHLQISAVVQFCHEYLISIVDVDNCVDIGKIAQTFSLLDLRSVVDRFMLRRFSVLADQDDFQRLSIDELATLLESDDLCTCSEIEVFEAVVKWLEYDTSRQQHMSELMSRVRFPLMSPAELVDRVQTVDFMQTDVSCMRILQETFKYHVLPHRQPVMQSARTQVRSTSSHLVIVGGEPSSRASETLIRSVKFLDTGGSSWREVTAMERPRSHKGVAVLGNFLYVAGGSCTSHLGRLTATNEVHRYDPQQDSWFQTASMLESRTDFHLAAIGNQLFAVAGRNDADKLATVERYNPHNDEWTYVASLDEPVVSHAVCVDRGYLYVSGGYNGSFQNTFQRYNLEADRWENMTAMTTARGWHCMTSSHDRIYVFGGTCENGSGIRGVLQDECYDPSTQQWAKTSPMLCTKSEAGIAVYQGKIFIIGGYSWDRNEFSKSVECYLPEEDRWEKVADLPEPCTGVGCSVLRLPQCVTSNCNHAHPERAAANSVT</sequence>
<evidence type="ECO:0000259" key="3">
    <source>
        <dbReference type="PROSITE" id="PS50097"/>
    </source>
</evidence>
<dbReference type="Gene3D" id="3.30.710.10">
    <property type="entry name" value="Potassium Channel Kv1.1, Chain A"/>
    <property type="match status" value="1"/>
</dbReference>
<dbReference type="SUPFAM" id="SSF117281">
    <property type="entry name" value="Kelch motif"/>
    <property type="match status" value="1"/>
</dbReference>
<dbReference type="Pfam" id="PF00651">
    <property type="entry name" value="BTB"/>
    <property type="match status" value="1"/>
</dbReference>
<dbReference type="InterPro" id="IPR011705">
    <property type="entry name" value="BACK"/>
</dbReference>
<proteinExistence type="predicted"/>
<organism evidence="4 5">
    <name type="scientific">Branchiostoma belcheri</name>
    <name type="common">Amphioxus</name>
    <dbReference type="NCBI Taxonomy" id="7741"/>
    <lineage>
        <taxon>Eukaryota</taxon>
        <taxon>Metazoa</taxon>
        <taxon>Chordata</taxon>
        <taxon>Cephalochordata</taxon>
        <taxon>Leptocardii</taxon>
        <taxon>Amphioxiformes</taxon>
        <taxon>Branchiostomatidae</taxon>
        <taxon>Branchiostoma</taxon>
    </lineage>
</organism>
<accession>A0A6P5A3Q3</accession>
<dbReference type="SMART" id="SM00875">
    <property type="entry name" value="BACK"/>
    <property type="match status" value="1"/>
</dbReference>
<dbReference type="Pfam" id="PF01344">
    <property type="entry name" value="Kelch_1"/>
    <property type="match status" value="1"/>
</dbReference>
<dbReference type="InterPro" id="IPR017096">
    <property type="entry name" value="BTB-kelch_protein"/>
</dbReference>
<gene>
    <name evidence="5" type="primary">LOC109480142</name>
</gene>
<evidence type="ECO:0000313" key="5">
    <source>
        <dbReference type="RefSeq" id="XP_019637862.1"/>
    </source>
</evidence>
<dbReference type="Pfam" id="PF07707">
    <property type="entry name" value="BACK"/>
    <property type="match status" value="1"/>
</dbReference>
<dbReference type="Gene3D" id="1.25.40.420">
    <property type="match status" value="1"/>
</dbReference>
<dbReference type="SMART" id="SM00225">
    <property type="entry name" value="BTB"/>
    <property type="match status" value="1"/>
</dbReference>
<evidence type="ECO:0000256" key="1">
    <source>
        <dbReference type="ARBA" id="ARBA00022441"/>
    </source>
</evidence>
<dbReference type="OrthoDB" id="45365at2759"/>
<keyword evidence="1" id="KW-0880">Kelch repeat</keyword>
<dbReference type="RefSeq" id="XP_019637862.1">
    <property type="nucleotide sequence ID" value="XM_019782303.1"/>
</dbReference>
<dbReference type="InterPro" id="IPR015915">
    <property type="entry name" value="Kelch-typ_b-propeller"/>
</dbReference>
<dbReference type="PROSITE" id="PS50097">
    <property type="entry name" value="BTB"/>
    <property type="match status" value="1"/>
</dbReference>
<dbReference type="FunFam" id="1.25.40.420:FF:000001">
    <property type="entry name" value="Kelch-like family member 12"/>
    <property type="match status" value="1"/>
</dbReference>
<dbReference type="PIRSF" id="PIRSF037037">
    <property type="entry name" value="Kelch-like_protein_gigaxonin"/>
    <property type="match status" value="1"/>
</dbReference>
<name>A0A6P5A3Q3_BRABE</name>
<keyword evidence="4" id="KW-1185">Reference proteome</keyword>
<reference evidence="5" key="1">
    <citation type="submission" date="2025-08" db="UniProtKB">
        <authorList>
            <consortium name="RefSeq"/>
        </authorList>
    </citation>
    <scope>IDENTIFICATION</scope>
    <source>
        <tissue evidence="5">Gonad</tissue>
    </source>
</reference>
<evidence type="ECO:0000256" key="2">
    <source>
        <dbReference type="ARBA" id="ARBA00022737"/>
    </source>
</evidence>
<dbReference type="AlphaFoldDB" id="A0A6P5A3Q3"/>
<dbReference type="PANTHER" id="PTHR45632">
    <property type="entry name" value="LD33804P"/>
    <property type="match status" value="1"/>
</dbReference>
<dbReference type="GeneID" id="109480142"/>
<dbReference type="Gene3D" id="2.120.10.80">
    <property type="entry name" value="Kelch-type beta propeller"/>
    <property type="match status" value="1"/>
</dbReference>
<dbReference type="KEGG" id="bbel:109480142"/>
<evidence type="ECO:0000313" key="4">
    <source>
        <dbReference type="Proteomes" id="UP000515135"/>
    </source>
</evidence>
<dbReference type="Pfam" id="PF24681">
    <property type="entry name" value="Kelch_KLHDC2_KLHL20_DRC7"/>
    <property type="match status" value="1"/>
</dbReference>
<dbReference type="InterPro" id="IPR000210">
    <property type="entry name" value="BTB/POZ_dom"/>
</dbReference>
<protein>
    <submittedName>
        <fullName evidence="5">Kelch-like protein 9</fullName>
    </submittedName>
</protein>
<dbReference type="PANTHER" id="PTHR45632:SF27">
    <property type="entry name" value="KELCH-LIKE PROTEIN 9"/>
    <property type="match status" value="1"/>
</dbReference>
<dbReference type="SUPFAM" id="SSF54695">
    <property type="entry name" value="POZ domain"/>
    <property type="match status" value="1"/>
</dbReference>
<dbReference type="InterPro" id="IPR006652">
    <property type="entry name" value="Kelch_1"/>
</dbReference>
<dbReference type="Proteomes" id="UP000515135">
    <property type="component" value="Unplaced"/>
</dbReference>
<dbReference type="InterPro" id="IPR011333">
    <property type="entry name" value="SKP1/BTB/POZ_sf"/>
</dbReference>
<dbReference type="SMART" id="SM00612">
    <property type="entry name" value="Kelch"/>
    <property type="match status" value="6"/>
</dbReference>
<feature type="domain" description="BTB" evidence="3">
    <location>
        <begin position="43"/>
        <end position="110"/>
    </location>
</feature>
<keyword evidence="2" id="KW-0677">Repeat</keyword>